<evidence type="ECO:0000256" key="1">
    <source>
        <dbReference type="ARBA" id="ARBA00022433"/>
    </source>
</evidence>
<keyword evidence="6" id="KW-0009">Actin-binding</keyword>
<dbReference type="InterPro" id="IPR013098">
    <property type="entry name" value="Ig_I-set"/>
</dbReference>
<dbReference type="Pfam" id="PF07679">
    <property type="entry name" value="I-set"/>
    <property type="match status" value="7"/>
</dbReference>
<dbReference type="Pfam" id="PF18362">
    <property type="entry name" value="THB"/>
    <property type="match status" value="1"/>
</dbReference>
<dbReference type="PANTHER" id="PTHR13817">
    <property type="entry name" value="TITIN"/>
    <property type="match status" value="1"/>
</dbReference>
<dbReference type="PANTHER" id="PTHR13817:SF17">
    <property type="entry name" value="MYOSIN-BINDING PROTEIN C, FAST-TYPE"/>
    <property type="match status" value="1"/>
</dbReference>
<evidence type="ECO:0000313" key="12">
    <source>
        <dbReference type="Ensembl" id="ENSOMYP00000035786.2"/>
    </source>
</evidence>
<feature type="domain" description="Ig-like" evidence="10">
    <location>
        <begin position="501"/>
        <end position="591"/>
    </location>
</feature>
<feature type="compositionally biased region" description="Basic and acidic residues" evidence="9">
    <location>
        <begin position="1"/>
        <end position="20"/>
    </location>
</feature>
<dbReference type="GeneTree" id="ENSGT00940000160092"/>
<proteinExistence type="inferred from homology"/>
<dbReference type="InterPro" id="IPR013783">
    <property type="entry name" value="Ig-like_fold"/>
</dbReference>
<evidence type="ECO:0000256" key="3">
    <source>
        <dbReference type="ARBA" id="ARBA00022737"/>
    </source>
</evidence>
<dbReference type="FunFam" id="2.60.40.10:FF:000060">
    <property type="entry name" value="Myosin-binding protein C, slow type"/>
    <property type="match status" value="1"/>
</dbReference>
<evidence type="ECO:0000256" key="2">
    <source>
        <dbReference type="ARBA" id="ARBA00022553"/>
    </source>
</evidence>
<feature type="domain" description="Fibronectin type-III" evidence="11">
    <location>
        <begin position="912"/>
        <end position="1008"/>
    </location>
</feature>
<dbReference type="FunFam" id="2.60.40.10:FF:000031">
    <property type="entry name" value="Myosin-binding protein C, slow type"/>
    <property type="match status" value="2"/>
</dbReference>
<dbReference type="InterPro" id="IPR036179">
    <property type="entry name" value="Ig-like_dom_sf"/>
</dbReference>
<evidence type="ECO:0000313" key="13">
    <source>
        <dbReference type="Proteomes" id="UP000694395"/>
    </source>
</evidence>
<feature type="domain" description="Fibronectin type-III" evidence="11">
    <location>
        <begin position="698"/>
        <end position="811"/>
    </location>
</feature>
<evidence type="ECO:0000259" key="11">
    <source>
        <dbReference type="PROSITE" id="PS50853"/>
    </source>
</evidence>
<protein>
    <submittedName>
        <fullName evidence="12">Myosin binding protein Ca</fullName>
    </submittedName>
</protein>
<evidence type="ECO:0000256" key="8">
    <source>
        <dbReference type="ARBA" id="ARBA00038352"/>
    </source>
</evidence>
<keyword evidence="13" id="KW-1185">Reference proteome</keyword>
<dbReference type="GO" id="GO:0003779">
    <property type="term" value="F:actin binding"/>
    <property type="evidence" value="ECO:0007669"/>
    <property type="project" value="UniProtKB-KW"/>
</dbReference>
<dbReference type="InterPro" id="IPR003598">
    <property type="entry name" value="Ig_sub2"/>
</dbReference>
<evidence type="ECO:0000256" key="6">
    <source>
        <dbReference type="ARBA" id="ARBA00023203"/>
    </source>
</evidence>
<sequence length="1132" mass="126568">MPEAKKPEAKPEEIAAKTDKAAAAPADTELPDDETVPGGQSELTGLFVERPESTTVIKGKNVTFVAKVDSSDLLRKPNMKWLKGKWLDLGSKAGKHVQFKETYDRNSKVYTYEMSIIKVVEGDAGGYRCEATSKDKCDSCTFEVTVEEEQPANILDAFKRSGDAGEDAGDLDFSALLKKRDEPKEEVDVWEILKDAKPCDYEKIAFDYGITDLRGLLKRLKKMKKVEPKKSDAFLKKLEQCYSVDKGKRTQMHVELHDPNVQVKWLKNGVEIKPSAKYVFECVGNKRTLTINKSNLSDDAAYECVVGEEKSFTEVFVKEPPVTITKLLDDVHVVVGEKVEFECEVSEEGANVKWMKDGVELTKDGKYRIKKDGKKHTLVINEATIEDIGMYYVYTNGGESKGELEVEAKELEVLQSIADLSVKACEQAMFKCEVSDEKVVGKWFKDGVEVKPGNRIKMSHIGRIHKLTIDDVKPQDEGNYTFVPEGYALSLSAKLNFIDPPKIHLDTSSTGSKNTIVVVAGNKLRLDVEITGEPVPTVCWMKGDTTVSVQVRVETRTTLSSFVIEGAERPDEGQYSIIVTNPAGEDRAELNVKIVDVPNPPENVRCMGVGEDTATITWDPPKFDGGAPIKGYLMERKKQGSSRWTKLNFEVFESTTYEAKKMIEGVFYEMRVFAVNGIGISQPSGNSKPFMPIAPTSEPTRLTVEDVTDSTCALKWRPPERVGAGGVDGYIIEIPIKHLISKWMTMNTLLLLVHPSEDNWVEANKEPVDKNTYRVKGLPTGEKLLFRVVAMNIAGRSPPCTMKQSVIIREIMENPKIRLPRQLRTKFIRKVGEKINLVIPFQGKPRPVVNWLKDGEPLENKSVGIRTSDFDTILFIRSAERDHSGTYTLSVQIDNMQDKADIHIQIVDKPGPPINVMVTDVWGFNAALEWKPPKDTGNTDIIGYTIQKADKKTQGWFTVYEHNRRPSCTASDLVMGNEYSFRVFSENICGLSDEVAFTITVPIYIPPSDLEYNKPAFKEKDMSSSPKFTAPLVDRVVVAGYSTAISCAVRAYPKAKIVWMKNKMIIGEDPKFLMQNNQGVLTLNIRKPGQFDGGKYSCKAINDLGEDEVECRLEVRGTGSHTHTHTLSRIHT</sequence>
<dbReference type="SUPFAM" id="SSF49265">
    <property type="entry name" value="Fibronectin type III"/>
    <property type="match status" value="2"/>
</dbReference>
<keyword evidence="5" id="KW-0514">Muscle protein</keyword>
<dbReference type="InterPro" id="IPR040849">
    <property type="entry name" value="MyBP-C_THB"/>
</dbReference>
<dbReference type="FunFam" id="2.60.40.10:FF:000070">
    <property type="entry name" value="Myosin-binding protein C, slow type"/>
    <property type="match status" value="1"/>
</dbReference>
<reference evidence="12" key="2">
    <citation type="submission" date="2025-08" db="UniProtKB">
        <authorList>
            <consortium name="Ensembl"/>
        </authorList>
    </citation>
    <scope>IDENTIFICATION</scope>
</reference>
<feature type="domain" description="Ig-like" evidence="10">
    <location>
        <begin position="241"/>
        <end position="306"/>
    </location>
</feature>
<dbReference type="AlphaFoldDB" id="A0A8C7VM44"/>
<reference evidence="12" key="3">
    <citation type="submission" date="2025-09" db="UniProtKB">
        <authorList>
            <consortium name="Ensembl"/>
        </authorList>
    </citation>
    <scope>IDENTIFICATION</scope>
</reference>
<feature type="domain" description="Ig-like" evidence="10">
    <location>
        <begin position="31"/>
        <end position="145"/>
    </location>
</feature>
<evidence type="ECO:0000256" key="4">
    <source>
        <dbReference type="ARBA" id="ARBA00022889"/>
    </source>
</evidence>
<dbReference type="InterPro" id="IPR007110">
    <property type="entry name" value="Ig-like_dom"/>
</dbReference>
<feature type="domain" description="Ig-like" evidence="10">
    <location>
        <begin position="1026"/>
        <end position="1114"/>
    </location>
</feature>
<keyword evidence="4" id="KW-0130">Cell adhesion</keyword>
<accession>A0A8C7VM44</accession>
<dbReference type="FunFam" id="2.60.40.10:FF:000062">
    <property type="entry name" value="Myosin-binding protein C, slow type"/>
    <property type="match status" value="1"/>
</dbReference>
<dbReference type="FunFam" id="2.60.40.10:FF:000081">
    <property type="entry name" value="Myosin-binding protein C, slow type"/>
    <property type="match status" value="1"/>
</dbReference>
<dbReference type="GO" id="GO:0031430">
    <property type="term" value="C:M band"/>
    <property type="evidence" value="ECO:0007669"/>
    <property type="project" value="TreeGrafter"/>
</dbReference>
<comment type="similarity">
    <text evidence="8">Belongs to the immunoglobulin superfamily. MyBP family.</text>
</comment>
<dbReference type="GO" id="GO:0007155">
    <property type="term" value="P:cell adhesion"/>
    <property type="evidence" value="ECO:0007669"/>
    <property type="project" value="UniProtKB-KW"/>
</dbReference>
<feature type="domain" description="Ig-like" evidence="10">
    <location>
        <begin position="320"/>
        <end position="405"/>
    </location>
</feature>
<dbReference type="GO" id="GO:0032982">
    <property type="term" value="C:myosin filament"/>
    <property type="evidence" value="ECO:0007669"/>
    <property type="project" value="UniProtKB-KW"/>
</dbReference>
<organism evidence="12 13">
    <name type="scientific">Oncorhynchus mykiss</name>
    <name type="common">Rainbow trout</name>
    <name type="synonym">Salmo gairdneri</name>
    <dbReference type="NCBI Taxonomy" id="8022"/>
    <lineage>
        <taxon>Eukaryota</taxon>
        <taxon>Metazoa</taxon>
        <taxon>Chordata</taxon>
        <taxon>Craniata</taxon>
        <taxon>Vertebrata</taxon>
        <taxon>Euteleostomi</taxon>
        <taxon>Actinopterygii</taxon>
        <taxon>Neopterygii</taxon>
        <taxon>Teleostei</taxon>
        <taxon>Protacanthopterygii</taxon>
        <taxon>Salmoniformes</taxon>
        <taxon>Salmonidae</taxon>
        <taxon>Salmoninae</taxon>
        <taxon>Oncorhynchus</taxon>
    </lineage>
</organism>
<dbReference type="InterPro" id="IPR003961">
    <property type="entry name" value="FN3_dom"/>
</dbReference>
<dbReference type="Proteomes" id="UP000694395">
    <property type="component" value="Chromosome 12"/>
</dbReference>
<dbReference type="GO" id="GO:0045214">
    <property type="term" value="P:sarcomere organization"/>
    <property type="evidence" value="ECO:0007669"/>
    <property type="project" value="TreeGrafter"/>
</dbReference>
<dbReference type="CDD" id="cd00063">
    <property type="entry name" value="FN3"/>
    <property type="match status" value="3"/>
</dbReference>
<dbReference type="FunFam" id="2.60.40.10:FF:000085">
    <property type="entry name" value="Myosin-binding protein C, slow type"/>
    <property type="match status" value="1"/>
</dbReference>
<dbReference type="Gene3D" id="2.60.40.10">
    <property type="entry name" value="Immunoglobulins"/>
    <property type="match status" value="11"/>
</dbReference>
<dbReference type="InterPro" id="IPR003599">
    <property type="entry name" value="Ig_sub"/>
</dbReference>
<dbReference type="FunFam" id="2.60.40.10:FF:000111">
    <property type="entry name" value="Myosin-binding protein C, slow type"/>
    <property type="match status" value="1"/>
</dbReference>
<evidence type="ECO:0000256" key="7">
    <source>
        <dbReference type="ARBA" id="ARBA00023319"/>
    </source>
</evidence>
<name>A0A8C7VM44_ONCMY</name>
<evidence type="ECO:0000259" key="10">
    <source>
        <dbReference type="PROSITE" id="PS50835"/>
    </source>
</evidence>
<evidence type="ECO:0000256" key="5">
    <source>
        <dbReference type="ARBA" id="ARBA00023179"/>
    </source>
</evidence>
<evidence type="ECO:0000256" key="9">
    <source>
        <dbReference type="SAM" id="MobiDB-lite"/>
    </source>
</evidence>
<dbReference type="SMART" id="SM00060">
    <property type="entry name" value="FN3"/>
    <property type="match status" value="3"/>
</dbReference>
<dbReference type="SMART" id="SM00409">
    <property type="entry name" value="IG"/>
    <property type="match status" value="7"/>
</dbReference>
<dbReference type="Pfam" id="PF00041">
    <property type="entry name" value="fn3"/>
    <property type="match status" value="3"/>
</dbReference>
<keyword evidence="2" id="KW-0597">Phosphoprotein</keyword>
<keyword evidence="1" id="KW-0787">Thick filament</keyword>
<dbReference type="CDD" id="cd05894">
    <property type="entry name" value="Ig_C5_MyBP-C"/>
    <property type="match status" value="1"/>
</dbReference>
<keyword evidence="3" id="KW-0677">Repeat</keyword>
<reference evidence="12" key="1">
    <citation type="submission" date="2020-07" db="EMBL/GenBank/DDBJ databases">
        <title>A long reads based de novo assembly of the rainbow trout Arlee double haploid line genome.</title>
        <authorList>
            <person name="Gao G."/>
            <person name="Palti Y."/>
        </authorList>
    </citation>
    <scope>NUCLEOTIDE SEQUENCE [LARGE SCALE GENOMIC DNA]</scope>
</reference>
<dbReference type="PROSITE" id="PS50835">
    <property type="entry name" value="IG_LIKE"/>
    <property type="match status" value="6"/>
</dbReference>
<feature type="domain" description="Ig-like" evidence="10">
    <location>
        <begin position="815"/>
        <end position="903"/>
    </location>
</feature>
<dbReference type="CDD" id="cd00096">
    <property type="entry name" value="Ig"/>
    <property type="match status" value="1"/>
</dbReference>
<feature type="region of interest" description="Disordered" evidence="9">
    <location>
        <begin position="1"/>
        <end position="41"/>
    </location>
</feature>
<dbReference type="SUPFAM" id="SSF48726">
    <property type="entry name" value="Immunoglobulin"/>
    <property type="match status" value="7"/>
</dbReference>
<dbReference type="PROSITE" id="PS50853">
    <property type="entry name" value="FN3"/>
    <property type="match status" value="3"/>
</dbReference>
<dbReference type="SMART" id="SM00408">
    <property type="entry name" value="IGc2"/>
    <property type="match status" value="6"/>
</dbReference>
<dbReference type="InterPro" id="IPR050964">
    <property type="entry name" value="Striated_Muscle_Regulatory"/>
</dbReference>
<keyword evidence="7" id="KW-0393">Immunoglobulin domain</keyword>
<dbReference type="Ensembl" id="ENSOMYT00000039025.2">
    <property type="protein sequence ID" value="ENSOMYP00000035786.2"/>
    <property type="gene ID" value="ENSOMYG00000016359.2"/>
</dbReference>
<dbReference type="FunFam" id="2.60.40.10:FF:000326">
    <property type="entry name" value="Myosin-binding protein C, cardiac-type"/>
    <property type="match status" value="1"/>
</dbReference>
<dbReference type="InterPro" id="IPR036116">
    <property type="entry name" value="FN3_sf"/>
</dbReference>
<feature type="domain" description="Fibronectin type-III" evidence="11">
    <location>
        <begin position="600"/>
        <end position="696"/>
    </location>
</feature>